<dbReference type="InterPro" id="IPR008978">
    <property type="entry name" value="HSP20-like_chaperone"/>
</dbReference>
<evidence type="ECO:0000256" key="1">
    <source>
        <dbReference type="PROSITE-ProRule" id="PRU00285"/>
    </source>
</evidence>
<dbReference type="EMBL" id="BAAAEU010000001">
    <property type="protein sequence ID" value="GAA0705411.1"/>
    <property type="molecule type" value="Genomic_DNA"/>
</dbReference>
<evidence type="ECO:0000313" key="4">
    <source>
        <dbReference type="EMBL" id="GAA0705411.1"/>
    </source>
</evidence>
<reference evidence="5" key="1">
    <citation type="journal article" date="2019" name="Int. J. Syst. Evol. Microbiol.">
        <title>The Global Catalogue of Microorganisms (GCM) 10K type strain sequencing project: providing services to taxonomists for standard genome sequencing and annotation.</title>
        <authorList>
            <consortium name="The Broad Institute Genomics Platform"/>
            <consortium name="The Broad Institute Genome Sequencing Center for Infectious Disease"/>
            <person name="Wu L."/>
            <person name="Ma J."/>
        </authorList>
    </citation>
    <scope>NUCLEOTIDE SEQUENCE [LARGE SCALE GENOMIC DNA]</scope>
    <source>
        <strain evidence="5">JCM 15421</strain>
    </source>
</reference>
<dbReference type="Gene3D" id="2.60.40.790">
    <property type="match status" value="1"/>
</dbReference>
<dbReference type="SUPFAM" id="SSF49764">
    <property type="entry name" value="HSP20-like chaperones"/>
    <property type="match status" value="1"/>
</dbReference>
<feature type="domain" description="SHSP" evidence="3">
    <location>
        <begin position="35"/>
        <end position="146"/>
    </location>
</feature>
<sequence>MIVTHYNPWFVRGNALAKHTLDRFFNTDEANAAGAATQPWTPRVDIREEAARFVILADLPGIDPADIEIQMDKGVLSLKGERKSETKEEGATFTRVERTHGSFDRRFVLPDSADADGITAVGKHGVLEISIPKKPETTPRRIAINS</sequence>
<evidence type="ECO:0000313" key="5">
    <source>
        <dbReference type="Proteomes" id="UP001501523"/>
    </source>
</evidence>
<dbReference type="Proteomes" id="UP001501523">
    <property type="component" value="Unassembled WGS sequence"/>
</dbReference>
<dbReference type="PANTHER" id="PTHR11527">
    <property type="entry name" value="HEAT-SHOCK PROTEIN 20 FAMILY MEMBER"/>
    <property type="match status" value="1"/>
</dbReference>
<keyword evidence="5" id="KW-1185">Reference proteome</keyword>
<organism evidence="4 5">
    <name type="scientific">Dokdonella soli</name>
    <dbReference type="NCBI Taxonomy" id="529810"/>
    <lineage>
        <taxon>Bacteria</taxon>
        <taxon>Pseudomonadati</taxon>
        <taxon>Pseudomonadota</taxon>
        <taxon>Gammaproteobacteria</taxon>
        <taxon>Lysobacterales</taxon>
        <taxon>Rhodanobacteraceae</taxon>
        <taxon>Dokdonella</taxon>
    </lineage>
</organism>
<comment type="caution">
    <text evidence="4">The sequence shown here is derived from an EMBL/GenBank/DDBJ whole genome shotgun (WGS) entry which is preliminary data.</text>
</comment>
<dbReference type="RefSeq" id="WP_343786389.1">
    <property type="nucleotide sequence ID" value="NZ_BAAAEU010000001.1"/>
</dbReference>
<dbReference type="Pfam" id="PF00011">
    <property type="entry name" value="HSP20"/>
    <property type="match status" value="1"/>
</dbReference>
<name>A0ABP3TLL9_9GAMM</name>
<evidence type="ECO:0000256" key="2">
    <source>
        <dbReference type="RuleBase" id="RU003616"/>
    </source>
</evidence>
<dbReference type="InterPro" id="IPR031107">
    <property type="entry name" value="Small_HSP"/>
</dbReference>
<dbReference type="InterPro" id="IPR002068">
    <property type="entry name" value="A-crystallin/Hsp20_dom"/>
</dbReference>
<evidence type="ECO:0000259" key="3">
    <source>
        <dbReference type="PROSITE" id="PS01031"/>
    </source>
</evidence>
<dbReference type="CDD" id="cd06464">
    <property type="entry name" value="ACD_sHsps-like"/>
    <property type="match status" value="1"/>
</dbReference>
<proteinExistence type="inferred from homology"/>
<comment type="similarity">
    <text evidence="1 2">Belongs to the small heat shock protein (HSP20) family.</text>
</comment>
<accession>A0ABP3TLL9</accession>
<protein>
    <submittedName>
        <fullName evidence="4">Hsp20/alpha crystallin family protein</fullName>
    </submittedName>
</protein>
<gene>
    <name evidence="4" type="ORF">GCM10009105_02820</name>
</gene>
<dbReference type="PROSITE" id="PS01031">
    <property type="entry name" value="SHSP"/>
    <property type="match status" value="1"/>
</dbReference>